<evidence type="ECO:0000313" key="2">
    <source>
        <dbReference type="Proteomes" id="UP000253307"/>
    </source>
</evidence>
<dbReference type="InterPro" id="IPR016181">
    <property type="entry name" value="Acyl_CoA_acyltransferase"/>
</dbReference>
<dbReference type="PANTHER" id="PTHR47017:SF1">
    <property type="entry name" value="ACYL-COA"/>
    <property type="match status" value="1"/>
</dbReference>
<dbReference type="GO" id="GO:0016740">
    <property type="term" value="F:transferase activity"/>
    <property type="evidence" value="ECO:0007669"/>
    <property type="project" value="UniProtKB-KW"/>
</dbReference>
<accession>A0A368C0B3</accession>
<dbReference type="Proteomes" id="UP000253307">
    <property type="component" value="Unassembled WGS sequence"/>
</dbReference>
<reference evidence="1 2" key="1">
    <citation type="journal article" date="2018" name="Microbiome">
        <title>Fine metagenomic profile of the Mediterranean stratified and mixed water columns revealed by assembly and recruitment.</title>
        <authorList>
            <person name="Haro-Moreno J.M."/>
            <person name="Lopez-Perez M."/>
            <person name="De La Torre J.R."/>
            <person name="Picazo A."/>
            <person name="Camacho A."/>
            <person name="Rodriguez-Valera F."/>
        </authorList>
    </citation>
    <scope>NUCLEOTIDE SEQUENCE [LARGE SCALE GENOMIC DNA]</scope>
    <source>
        <strain evidence="1">MED-G82</strain>
    </source>
</reference>
<protein>
    <submittedName>
        <fullName evidence="1">GNAT family N-acetyltransferase</fullName>
    </submittedName>
</protein>
<organism evidence="1 2">
    <name type="scientific">SAR86 cluster bacterium</name>
    <dbReference type="NCBI Taxonomy" id="2030880"/>
    <lineage>
        <taxon>Bacteria</taxon>
        <taxon>Pseudomonadati</taxon>
        <taxon>Pseudomonadota</taxon>
        <taxon>Gammaproteobacteria</taxon>
        <taxon>SAR86 cluster</taxon>
    </lineage>
</organism>
<dbReference type="InterPro" id="IPR007434">
    <property type="entry name" value="FemAB-like"/>
</dbReference>
<dbReference type="AlphaFoldDB" id="A0A368C0B3"/>
<name>A0A368C0B3_9GAMM</name>
<evidence type="ECO:0000313" key="1">
    <source>
        <dbReference type="EMBL" id="RCL42567.1"/>
    </source>
</evidence>
<proteinExistence type="predicted"/>
<dbReference type="Gene3D" id="3.40.630.30">
    <property type="match status" value="1"/>
</dbReference>
<gene>
    <name evidence="1" type="ORF">DBW96_00775</name>
</gene>
<keyword evidence="1" id="KW-0808">Transferase</keyword>
<dbReference type="SUPFAM" id="SSF55729">
    <property type="entry name" value="Acyl-CoA N-acyltransferases (Nat)"/>
    <property type="match status" value="1"/>
</dbReference>
<dbReference type="EMBL" id="QOPE01000003">
    <property type="protein sequence ID" value="RCL42567.1"/>
    <property type="molecule type" value="Genomic_DNA"/>
</dbReference>
<dbReference type="PANTHER" id="PTHR47017">
    <property type="entry name" value="ACYL-COA"/>
    <property type="match status" value="1"/>
</dbReference>
<sequence>MSFVDGFSDQLKKELKDYTPKNPFETYEYYQCLENSGCASENSGWQPHHNLQVSVDGNLIIPIYKKTNSYGEFIFDYSWANAFARYGIEYYPKLVSSVPFTPCHSSKLIGNTKLLGDAIAEVENFMSSDGIQSWHILFPSDEDLLKLENHGFIKRFGYRYVWKNYDYESFSDYLARFKSRQRKNILKERKSIKDEKIEFEIFSGSSINEDAWQKLYSFYCQTYFDRGQRPYLNLQFFKMIADKKEIKPVIFFAKYKDDFVGASLCFEGKDTLYGRHWGSNILLKNLHFEACYYQGIEYCINNGISYFDPGIQGEHKLRRGFEVSKKVSMHMISNKDFRDAIASFCKDEESEINRYIESCKAYTPFNIDYRIE</sequence>
<dbReference type="Pfam" id="PF04339">
    <property type="entry name" value="FemAB_like"/>
    <property type="match status" value="1"/>
</dbReference>
<comment type="caution">
    <text evidence="1">The sequence shown here is derived from an EMBL/GenBank/DDBJ whole genome shotgun (WGS) entry which is preliminary data.</text>
</comment>